<dbReference type="Proteomes" id="UP000176633">
    <property type="component" value="Unassembled WGS sequence"/>
</dbReference>
<dbReference type="GO" id="GO:0004519">
    <property type="term" value="F:endonuclease activity"/>
    <property type="evidence" value="ECO:0007669"/>
    <property type="project" value="InterPro"/>
</dbReference>
<protein>
    <recommendedName>
        <fullName evidence="1">Homing endonuclease LAGLIDADG domain-containing protein</fullName>
    </recommendedName>
</protein>
<gene>
    <name evidence="2" type="ORF">A3G50_00125</name>
</gene>
<reference evidence="2 3" key="1">
    <citation type="journal article" date="2016" name="Nat. Commun.">
        <title>Thousands of microbial genomes shed light on interconnected biogeochemical processes in an aquifer system.</title>
        <authorList>
            <person name="Anantharaman K."/>
            <person name="Brown C.T."/>
            <person name="Hug L.A."/>
            <person name="Sharon I."/>
            <person name="Castelle C.J."/>
            <person name="Probst A.J."/>
            <person name="Thomas B.C."/>
            <person name="Singh A."/>
            <person name="Wilkins M.J."/>
            <person name="Karaoz U."/>
            <person name="Brodie E.L."/>
            <person name="Williams K.H."/>
            <person name="Hubbard S.S."/>
            <person name="Banfield J.F."/>
        </authorList>
    </citation>
    <scope>NUCLEOTIDE SEQUENCE [LARGE SCALE GENOMIC DNA]</scope>
</reference>
<feature type="domain" description="Homing endonuclease LAGLIDADG" evidence="1">
    <location>
        <begin position="20"/>
        <end position="96"/>
    </location>
</feature>
<sequence length="206" mass="23941">MGNTVGSANTDFWNLKTKDDAYIIGLWCADGYCWTSSIGISNTDSDLIEKFREFFLRFFSADRLKLMIYHPDKFKRRTKAYHLYVNSRPLLRRFKEFKDNATKFINGDLILPYMAGRFDGDGSIAKDFYSDCRIVYGSLGEAQNDLALVLSLGFQKMKIYNYRTAKTFCLYFSRLETNKFLSLIYPYSVRLQKSVFAPRRDLAVIG</sequence>
<dbReference type="Pfam" id="PF14528">
    <property type="entry name" value="LAGLIDADG_3"/>
    <property type="match status" value="1"/>
</dbReference>
<evidence type="ECO:0000259" key="1">
    <source>
        <dbReference type="Pfam" id="PF14528"/>
    </source>
</evidence>
<dbReference type="Gene3D" id="3.10.28.10">
    <property type="entry name" value="Homing endonucleases"/>
    <property type="match status" value="1"/>
</dbReference>
<organism evidence="2 3">
    <name type="scientific">Candidatus Jorgensenbacteria bacterium RIFCSPLOWO2_12_FULL_42_11</name>
    <dbReference type="NCBI Taxonomy" id="1798473"/>
    <lineage>
        <taxon>Bacteria</taxon>
        <taxon>Candidatus Joergenseniibacteriota</taxon>
    </lineage>
</organism>
<comment type="caution">
    <text evidence="2">The sequence shown here is derived from an EMBL/GenBank/DDBJ whole genome shotgun (WGS) entry which is preliminary data.</text>
</comment>
<dbReference type="SUPFAM" id="SSF55608">
    <property type="entry name" value="Homing endonucleases"/>
    <property type="match status" value="2"/>
</dbReference>
<accession>A0A1F6C372</accession>
<dbReference type="InterPro" id="IPR004860">
    <property type="entry name" value="LAGLIDADG_dom"/>
</dbReference>
<evidence type="ECO:0000313" key="3">
    <source>
        <dbReference type="Proteomes" id="UP000176633"/>
    </source>
</evidence>
<dbReference type="InterPro" id="IPR027434">
    <property type="entry name" value="Homing_endonucl"/>
</dbReference>
<evidence type="ECO:0000313" key="2">
    <source>
        <dbReference type="EMBL" id="OGG43591.1"/>
    </source>
</evidence>
<proteinExistence type="predicted"/>
<name>A0A1F6C372_9BACT</name>
<dbReference type="EMBL" id="MFKM01000010">
    <property type="protein sequence ID" value="OGG43591.1"/>
    <property type="molecule type" value="Genomic_DNA"/>
</dbReference>
<dbReference type="AlphaFoldDB" id="A0A1F6C372"/>